<dbReference type="PRINTS" id="PR00477">
    <property type="entry name" value="PHGLYCKINASE"/>
</dbReference>
<dbReference type="Proteomes" id="UP000230084">
    <property type="component" value="Unassembled WGS sequence"/>
</dbReference>
<feature type="binding site" evidence="7 8">
    <location>
        <position position="316"/>
    </location>
    <ligand>
        <name>ATP</name>
        <dbReference type="ChEBI" id="CHEBI:30616"/>
    </ligand>
</feature>
<dbReference type="EMBL" id="PCYM01000004">
    <property type="protein sequence ID" value="PIR47647.1"/>
    <property type="molecule type" value="Genomic_DNA"/>
</dbReference>
<evidence type="ECO:0000256" key="8">
    <source>
        <dbReference type="PIRSR" id="PIRSR000724-2"/>
    </source>
</evidence>
<dbReference type="GO" id="GO:0005524">
    <property type="term" value="F:ATP binding"/>
    <property type="evidence" value="ECO:0007669"/>
    <property type="project" value="UniProtKB-KW"/>
</dbReference>
<keyword evidence="5 7" id="KW-0418">Kinase</keyword>
<evidence type="ECO:0000256" key="2">
    <source>
        <dbReference type="ARBA" id="ARBA00013061"/>
    </source>
</evidence>
<dbReference type="GO" id="GO:0004618">
    <property type="term" value="F:phosphoglycerate kinase activity"/>
    <property type="evidence" value="ECO:0007669"/>
    <property type="project" value="UniProtKB-UniRule"/>
</dbReference>
<dbReference type="PANTHER" id="PTHR11406:SF23">
    <property type="entry name" value="PHOSPHOGLYCERATE KINASE 1, CHLOROPLASTIC-RELATED"/>
    <property type="match status" value="1"/>
</dbReference>
<dbReference type="UniPathway" id="UPA00109">
    <property type="reaction ID" value="UER00185"/>
</dbReference>
<dbReference type="InterPro" id="IPR015824">
    <property type="entry name" value="Phosphoglycerate_kinase_N"/>
</dbReference>
<dbReference type="AlphaFoldDB" id="A0A2H0RMH7"/>
<keyword evidence="4 7" id="KW-0547">Nucleotide-binding</keyword>
<keyword evidence="6 7" id="KW-0067">ATP-binding</keyword>
<dbReference type="PANTHER" id="PTHR11406">
    <property type="entry name" value="PHOSPHOGLYCERATE KINASE"/>
    <property type="match status" value="1"/>
</dbReference>
<protein>
    <recommendedName>
        <fullName evidence="2 7">Phosphoglycerate kinase</fullName>
        <ecNumber evidence="2 7">2.7.2.3</ecNumber>
    </recommendedName>
</protein>
<dbReference type="PIRSF" id="PIRSF000724">
    <property type="entry name" value="Pgk"/>
    <property type="match status" value="1"/>
</dbReference>
<organism evidence="10 11">
    <name type="scientific">Candidatus Uhrbacteria bacterium CG10_big_fil_rev_8_21_14_0_10_50_16</name>
    <dbReference type="NCBI Taxonomy" id="1975039"/>
    <lineage>
        <taxon>Bacteria</taxon>
        <taxon>Candidatus Uhriibacteriota</taxon>
    </lineage>
</organism>
<name>A0A2H0RMH7_9BACT</name>
<dbReference type="SUPFAM" id="SSF53748">
    <property type="entry name" value="Phosphoglycerate kinase"/>
    <property type="match status" value="1"/>
</dbReference>
<comment type="subunit">
    <text evidence="7">Monomer.</text>
</comment>
<accession>A0A2H0RMH7</accession>
<evidence type="ECO:0000256" key="7">
    <source>
        <dbReference type="HAMAP-Rule" id="MF_00145"/>
    </source>
</evidence>
<reference evidence="10 11" key="1">
    <citation type="submission" date="2017-09" db="EMBL/GenBank/DDBJ databases">
        <title>Depth-based differentiation of microbial function through sediment-hosted aquifers and enrichment of novel symbionts in the deep terrestrial subsurface.</title>
        <authorList>
            <person name="Probst A.J."/>
            <person name="Ladd B."/>
            <person name="Jarett J.K."/>
            <person name="Geller-Mcgrath D.E."/>
            <person name="Sieber C.M."/>
            <person name="Emerson J.B."/>
            <person name="Anantharaman K."/>
            <person name="Thomas B.C."/>
            <person name="Malmstrom R."/>
            <person name="Stieglmeier M."/>
            <person name="Klingl A."/>
            <person name="Woyke T."/>
            <person name="Ryan C.M."/>
            <person name="Banfield J.F."/>
        </authorList>
    </citation>
    <scope>NUCLEOTIDE SEQUENCE [LARGE SCALE GENOMIC DNA]</scope>
    <source>
        <strain evidence="10">CG10_big_fil_rev_8_21_14_0_10_50_16</strain>
    </source>
</reference>
<keyword evidence="3 7" id="KW-0808">Transferase</keyword>
<dbReference type="Pfam" id="PF00162">
    <property type="entry name" value="PGK"/>
    <property type="match status" value="1"/>
</dbReference>
<feature type="binding site" evidence="7 8">
    <location>
        <position position="202"/>
    </location>
    <ligand>
        <name>ATP</name>
        <dbReference type="ChEBI" id="CHEBI:30616"/>
    </ligand>
</feature>
<comment type="catalytic activity">
    <reaction evidence="1 7 9">
        <text>(2R)-3-phosphoglycerate + ATP = (2R)-3-phospho-glyceroyl phosphate + ADP</text>
        <dbReference type="Rhea" id="RHEA:14801"/>
        <dbReference type="ChEBI" id="CHEBI:30616"/>
        <dbReference type="ChEBI" id="CHEBI:57604"/>
        <dbReference type="ChEBI" id="CHEBI:58272"/>
        <dbReference type="ChEBI" id="CHEBI:456216"/>
        <dbReference type="EC" id="2.7.2.3"/>
    </reaction>
</comment>
<feature type="binding site" evidence="7">
    <location>
        <position position="119"/>
    </location>
    <ligand>
        <name>substrate</name>
    </ligand>
</feature>
<keyword evidence="7" id="KW-0324">Glycolysis</keyword>
<dbReference type="HAMAP" id="MF_00145">
    <property type="entry name" value="Phosphoglyc_kinase"/>
    <property type="match status" value="1"/>
</dbReference>
<comment type="subcellular location">
    <subcellularLocation>
        <location evidence="7">Cytoplasm</location>
    </subcellularLocation>
</comment>
<dbReference type="GO" id="GO:0043531">
    <property type="term" value="F:ADP binding"/>
    <property type="evidence" value="ECO:0007669"/>
    <property type="project" value="TreeGrafter"/>
</dbReference>
<dbReference type="InterPro" id="IPR001576">
    <property type="entry name" value="Phosphoglycerate_kinase"/>
</dbReference>
<dbReference type="InterPro" id="IPR036043">
    <property type="entry name" value="Phosphoglycerate_kinase_sf"/>
</dbReference>
<feature type="binding site" evidence="7">
    <location>
        <position position="152"/>
    </location>
    <ligand>
        <name>substrate</name>
    </ligand>
</feature>
<keyword evidence="7" id="KW-0963">Cytoplasm</keyword>
<evidence type="ECO:0000256" key="6">
    <source>
        <dbReference type="ARBA" id="ARBA00022840"/>
    </source>
</evidence>
<evidence type="ECO:0000256" key="1">
    <source>
        <dbReference type="ARBA" id="ARBA00000642"/>
    </source>
</evidence>
<gene>
    <name evidence="7 10" type="primary">pgk</name>
    <name evidence="10" type="ORF">COV06_02425</name>
</gene>
<dbReference type="Gene3D" id="3.40.50.1260">
    <property type="entry name" value="Phosphoglycerate kinase, N-terminal domain"/>
    <property type="match status" value="2"/>
</dbReference>
<proteinExistence type="inferred from homology"/>
<dbReference type="GO" id="GO:0005829">
    <property type="term" value="C:cytosol"/>
    <property type="evidence" value="ECO:0007669"/>
    <property type="project" value="TreeGrafter"/>
</dbReference>
<feature type="binding site" evidence="7">
    <location>
        <begin position="60"/>
        <end position="63"/>
    </location>
    <ligand>
        <name>substrate</name>
    </ligand>
</feature>
<sequence>MSVRTVNFASLSGKRVLLRVDLDLPVEQGVVPPGLVRFDSALATIQQLQAAGARVIVMGHRGRPEGVDLEMSILPIAQALMVKLPKESARFVAMGDQKDLVAATQVMAKGDVLILENLRFHPGEQKNDPTFAKQLAALGDVYMDDAFGNCHRDHASMTGITQFLESFAGPTIVRELEALEPVRSVKTHPYVAIVGGKKIASKLHALTALLKEADVVFVGGSIATTFFVAQGLNVGASLYVPEDVALAELLLQHTSLRLPVDVVVKKPDGTYAGILLEAIEPTDVIVDLGSESVLRMRTELEKAKMILWNGPVGIIEEPASRVGSDAIAHLVAEFARGAVYGVVGGGNTVGLLEELRLTDFIDHVSTGGGAMLEYVGGQTLPALEVLKEETYVRQN</sequence>
<evidence type="ECO:0000256" key="5">
    <source>
        <dbReference type="ARBA" id="ARBA00022777"/>
    </source>
</evidence>
<dbReference type="EC" id="2.7.2.3" evidence="2 7"/>
<evidence type="ECO:0000313" key="11">
    <source>
        <dbReference type="Proteomes" id="UP000230084"/>
    </source>
</evidence>
<evidence type="ECO:0000313" key="10">
    <source>
        <dbReference type="EMBL" id="PIR47647.1"/>
    </source>
</evidence>
<comment type="caution">
    <text evidence="10">The sequence shown here is derived from an EMBL/GenBank/DDBJ whole genome shotgun (WGS) entry which is preliminary data.</text>
</comment>
<comment type="pathway">
    <text evidence="7">Carbohydrate degradation; glycolysis; pyruvate from D-glyceraldehyde 3-phosphate: step 2/5.</text>
</comment>
<comment type="similarity">
    <text evidence="7 9">Belongs to the phosphoglycerate kinase family.</text>
</comment>
<dbReference type="GO" id="GO:0006096">
    <property type="term" value="P:glycolytic process"/>
    <property type="evidence" value="ECO:0007669"/>
    <property type="project" value="UniProtKB-UniRule"/>
</dbReference>
<evidence type="ECO:0000256" key="3">
    <source>
        <dbReference type="ARBA" id="ARBA00022679"/>
    </source>
</evidence>
<dbReference type="GO" id="GO:0006094">
    <property type="term" value="P:gluconeogenesis"/>
    <property type="evidence" value="ECO:0007669"/>
    <property type="project" value="TreeGrafter"/>
</dbReference>
<feature type="binding site" evidence="7">
    <location>
        <position position="37"/>
    </location>
    <ligand>
        <name>substrate</name>
    </ligand>
</feature>
<evidence type="ECO:0000256" key="9">
    <source>
        <dbReference type="RuleBase" id="RU000532"/>
    </source>
</evidence>
<evidence type="ECO:0000256" key="4">
    <source>
        <dbReference type="ARBA" id="ARBA00022741"/>
    </source>
</evidence>
<comment type="caution">
    <text evidence="7">Lacks conserved residue(s) required for the propagation of feature annotation.</text>
</comment>